<dbReference type="Gene3D" id="1.10.10.10">
    <property type="entry name" value="Winged helix-like DNA-binding domain superfamily/Winged helix DNA-binding domain"/>
    <property type="match status" value="1"/>
</dbReference>
<dbReference type="InterPro" id="IPR011008">
    <property type="entry name" value="Dimeric_a/b-barrel"/>
</dbReference>
<keyword evidence="3" id="KW-0804">Transcription</keyword>
<accession>A0A176XIX6</accession>
<dbReference type="GO" id="GO:0043200">
    <property type="term" value="P:response to amino acid"/>
    <property type="evidence" value="ECO:0007669"/>
    <property type="project" value="TreeGrafter"/>
</dbReference>
<dbReference type="SUPFAM" id="SSF54909">
    <property type="entry name" value="Dimeric alpha+beta barrel"/>
    <property type="match status" value="1"/>
</dbReference>
<evidence type="ECO:0000256" key="3">
    <source>
        <dbReference type="ARBA" id="ARBA00023163"/>
    </source>
</evidence>
<reference evidence="5 6" key="1">
    <citation type="submission" date="2016-05" db="EMBL/GenBank/DDBJ databases">
        <authorList>
            <person name="Lavstsen T."/>
            <person name="Jespersen J.S."/>
        </authorList>
    </citation>
    <scope>NUCLEOTIDE SEQUENCE [LARGE SCALE GENOMIC DNA]</scope>
    <source>
        <strain evidence="5 6">KCJ1736</strain>
    </source>
</reference>
<dbReference type="InterPro" id="IPR000485">
    <property type="entry name" value="AsnC-type_HTH_dom"/>
</dbReference>
<sequence>MDKIDRKIISLLAQDARRSLSDIGSAVELSASAVNERIRRLTASGAIRRTTVDADPQALDVSILAFIWIALAPGADEASFRTYAAGQPCIAECHHVTGAWSYLMKIHTGSLAGIEAFLTEMKRHGFLARSETVIALSSVVDGPFILKEGMV</sequence>
<proteinExistence type="predicted"/>
<gene>
    <name evidence="5" type="ORF">A7J57_20435</name>
</gene>
<dbReference type="Gene3D" id="3.30.70.920">
    <property type="match status" value="1"/>
</dbReference>
<organism evidence="5 6">
    <name type="scientific">Agrobacterium tumefaciens</name>
    <dbReference type="NCBI Taxonomy" id="358"/>
    <lineage>
        <taxon>Bacteria</taxon>
        <taxon>Pseudomonadati</taxon>
        <taxon>Pseudomonadota</taxon>
        <taxon>Alphaproteobacteria</taxon>
        <taxon>Hyphomicrobiales</taxon>
        <taxon>Rhizobiaceae</taxon>
        <taxon>Rhizobium/Agrobacterium group</taxon>
        <taxon>Agrobacterium</taxon>
        <taxon>Agrobacterium tumefaciens complex</taxon>
    </lineage>
</organism>
<dbReference type="Pfam" id="PF01037">
    <property type="entry name" value="AsnC_trans_reg"/>
    <property type="match status" value="1"/>
</dbReference>
<dbReference type="SUPFAM" id="SSF46785">
    <property type="entry name" value="Winged helix' DNA-binding domain"/>
    <property type="match status" value="1"/>
</dbReference>
<comment type="caution">
    <text evidence="5">The sequence shown here is derived from an EMBL/GenBank/DDBJ whole genome shotgun (WGS) entry which is preliminary data.</text>
</comment>
<dbReference type="InterPro" id="IPR036390">
    <property type="entry name" value="WH_DNA-bd_sf"/>
</dbReference>
<keyword evidence="2" id="KW-0238">DNA-binding</keyword>
<dbReference type="PRINTS" id="PR00033">
    <property type="entry name" value="HTHASNC"/>
</dbReference>
<dbReference type="PROSITE" id="PS50956">
    <property type="entry name" value="HTH_ASNC_2"/>
    <property type="match status" value="1"/>
</dbReference>
<name>A0A176XIX6_AGRTU</name>
<evidence type="ECO:0000313" key="6">
    <source>
        <dbReference type="Proteomes" id="UP000077098"/>
    </source>
</evidence>
<evidence type="ECO:0000259" key="4">
    <source>
        <dbReference type="PROSITE" id="PS50956"/>
    </source>
</evidence>
<dbReference type="SMART" id="SM00344">
    <property type="entry name" value="HTH_ASNC"/>
    <property type="match status" value="1"/>
</dbReference>
<feature type="domain" description="HTH asnC-type" evidence="4">
    <location>
        <begin position="1"/>
        <end position="62"/>
    </location>
</feature>
<keyword evidence="1" id="KW-0805">Transcription regulation</keyword>
<dbReference type="GO" id="GO:0005829">
    <property type="term" value="C:cytosol"/>
    <property type="evidence" value="ECO:0007669"/>
    <property type="project" value="TreeGrafter"/>
</dbReference>
<dbReference type="InterPro" id="IPR036388">
    <property type="entry name" value="WH-like_DNA-bd_sf"/>
</dbReference>
<evidence type="ECO:0000256" key="1">
    <source>
        <dbReference type="ARBA" id="ARBA00023015"/>
    </source>
</evidence>
<dbReference type="PANTHER" id="PTHR30154">
    <property type="entry name" value="LEUCINE-RESPONSIVE REGULATORY PROTEIN"/>
    <property type="match status" value="1"/>
</dbReference>
<dbReference type="Pfam" id="PF13404">
    <property type="entry name" value="HTH_AsnC-type"/>
    <property type="match status" value="1"/>
</dbReference>
<dbReference type="InterPro" id="IPR019888">
    <property type="entry name" value="Tscrpt_reg_AsnC-like"/>
</dbReference>
<dbReference type="AlphaFoldDB" id="A0A176XIX6"/>
<evidence type="ECO:0000313" key="5">
    <source>
        <dbReference type="EMBL" id="OAE49012.1"/>
    </source>
</evidence>
<dbReference type="EMBL" id="LXPS01000004">
    <property type="protein sequence ID" value="OAE49012.1"/>
    <property type="molecule type" value="Genomic_DNA"/>
</dbReference>
<protein>
    <submittedName>
        <fullName evidence="5">AsnC family transcriptional regulator</fullName>
    </submittedName>
</protein>
<dbReference type="InterPro" id="IPR019887">
    <property type="entry name" value="Tscrpt_reg_AsnC/Lrp_C"/>
</dbReference>
<dbReference type="GO" id="GO:0043565">
    <property type="term" value="F:sequence-specific DNA binding"/>
    <property type="evidence" value="ECO:0007669"/>
    <property type="project" value="InterPro"/>
</dbReference>
<dbReference type="PANTHER" id="PTHR30154:SF53">
    <property type="entry name" value="HTH-TYPE TRANSCRIPTIONAL REGULATOR LRPC"/>
    <property type="match status" value="1"/>
</dbReference>
<dbReference type="Proteomes" id="UP000077098">
    <property type="component" value="Unassembled WGS sequence"/>
</dbReference>
<evidence type="ECO:0000256" key="2">
    <source>
        <dbReference type="ARBA" id="ARBA00023125"/>
    </source>
</evidence>